<reference evidence="4 5" key="1">
    <citation type="submission" date="2018-11" db="EMBL/GenBank/DDBJ databases">
        <title>Complete genome sequencing of the Actinobacteria Serinibacter sp. K3-2.</title>
        <authorList>
            <person name="Rakitin A.L."/>
            <person name="Beletsky A.V."/>
            <person name="Mardanov A.V."/>
            <person name="Ravin N.V."/>
            <person name="Gromova A.S."/>
            <person name="Filippova S.N."/>
            <person name="Gal'Chenko V.F."/>
        </authorList>
    </citation>
    <scope>NUCLEOTIDE SEQUENCE [LARGE SCALE GENOMIC DNA]</scope>
    <source>
        <strain evidence="4 5">K3-2</strain>
    </source>
</reference>
<dbReference type="Gene3D" id="3.30.60.230">
    <property type="entry name" value="Lsr2, dimerization domain"/>
    <property type="match status" value="1"/>
</dbReference>
<dbReference type="GO" id="GO:0016746">
    <property type="term" value="F:acyltransferase activity"/>
    <property type="evidence" value="ECO:0007669"/>
    <property type="project" value="InterPro"/>
</dbReference>
<dbReference type="InterPro" id="IPR024412">
    <property type="entry name" value="Lsr2_dim_dom"/>
</dbReference>
<feature type="domain" description="Lsr2 DNA-binding" evidence="3">
    <location>
        <begin position="64"/>
        <end position="97"/>
    </location>
</feature>
<accession>A0A4Z1E0K9</accession>
<dbReference type="InterPro" id="IPR055370">
    <property type="entry name" value="Lsr2_DNA-bd"/>
</dbReference>
<dbReference type="InterPro" id="IPR036625">
    <property type="entry name" value="E3-bd_dom_sf"/>
</dbReference>
<evidence type="ECO:0000256" key="1">
    <source>
        <dbReference type="ARBA" id="ARBA00023125"/>
    </source>
</evidence>
<evidence type="ECO:0000313" key="5">
    <source>
        <dbReference type="Proteomes" id="UP000297318"/>
    </source>
</evidence>
<sequence>MKVDDLDPSIDVDVRTVTFAYEGTEYEIDLGRSNREALAEILADYVDAGRPTRGPAATTRRARARAEAAEIRAWAAAHGIELSDRGRLPARVRARYESERAH</sequence>
<dbReference type="EMBL" id="RHPJ01000002">
    <property type="protein sequence ID" value="TGO05495.1"/>
    <property type="molecule type" value="Genomic_DNA"/>
</dbReference>
<protein>
    <submittedName>
        <fullName evidence="4">Histone protein Lsr2</fullName>
    </submittedName>
</protein>
<dbReference type="AlphaFoldDB" id="A0A4Z1E0K9"/>
<dbReference type="Gene3D" id="4.10.320.10">
    <property type="entry name" value="E3-binding domain"/>
    <property type="match status" value="1"/>
</dbReference>
<dbReference type="GO" id="GO:0003677">
    <property type="term" value="F:DNA binding"/>
    <property type="evidence" value="ECO:0007669"/>
    <property type="project" value="UniProtKB-KW"/>
</dbReference>
<evidence type="ECO:0000259" key="3">
    <source>
        <dbReference type="Pfam" id="PF23359"/>
    </source>
</evidence>
<keyword evidence="1" id="KW-0238">DNA-binding</keyword>
<evidence type="ECO:0000259" key="2">
    <source>
        <dbReference type="Pfam" id="PF11774"/>
    </source>
</evidence>
<organism evidence="4 5">
    <name type="scientific">Serinibacter arcticus</name>
    <dbReference type="NCBI Taxonomy" id="1655435"/>
    <lineage>
        <taxon>Bacteria</taxon>
        <taxon>Bacillati</taxon>
        <taxon>Actinomycetota</taxon>
        <taxon>Actinomycetes</taxon>
        <taxon>Micrococcales</taxon>
        <taxon>Beutenbergiaceae</taxon>
        <taxon>Serinibacter</taxon>
    </lineage>
</organism>
<name>A0A4Z1E0K9_9MICO</name>
<gene>
    <name evidence="4" type="ORF">SERN_1499</name>
</gene>
<dbReference type="Proteomes" id="UP000297318">
    <property type="component" value="Unassembled WGS sequence"/>
</dbReference>
<proteinExistence type="predicted"/>
<evidence type="ECO:0000313" key="4">
    <source>
        <dbReference type="EMBL" id="TGO05495.1"/>
    </source>
</evidence>
<keyword evidence="5" id="KW-1185">Reference proteome</keyword>
<dbReference type="Pfam" id="PF23359">
    <property type="entry name" value="Lsr2_DNA-bd"/>
    <property type="match status" value="1"/>
</dbReference>
<feature type="domain" description="Lsr2 dimerization" evidence="2">
    <location>
        <begin position="3"/>
        <end position="52"/>
    </location>
</feature>
<comment type="caution">
    <text evidence="4">The sequence shown here is derived from an EMBL/GenBank/DDBJ whole genome shotgun (WGS) entry which is preliminary data.</text>
</comment>
<dbReference type="Pfam" id="PF11774">
    <property type="entry name" value="Lsr2"/>
    <property type="match status" value="1"/>
</dbReference>
<dbReference type="InterPro" id="IPR042261">
    <property type="entry name" value="Lsr2-like_dimerization"/>
</dbReference>